<dbReference type="PROSITE" id="PS00012">
    <property type="entry name" value="PHOSPHOPANTETHEINE"/>
    <property type="match status" value="1"/>
</dbReference>
<dbReference type="GO" id="GO:0005886">
    <property type="term" value="C:plasma membrane"/>
    <property type="evidence" value="ECO:0007669"/>
    <property type="project" value="TreeGrafter"/>
</dbReference>
<dbReference type="Proteomes" id="UP000254425">
    <property type="component" value="Chromosome"/>
</dbReference>
<dbReference type="PANTHER" id="PTHR43775:SF37">
    <property type="entry name" value="SI:DKEY-61P9.11"/>
    <property type="match status" value="1"/>
</dbReference>
<dbReference type="GO" id="GO:0005737">
    <property type="term" value="C:cytoplasm"/>
    <property type="evidence" value="ECO:0007669"/>
    <property type="project" value="TreeGrafter"/>
</dbReference>
<sequence length="492" mass="51992">MLARIVRSLGPDGGAGGPRLWVVTRGAQATGEEHGGLRVAAAPLLGLGKTIALEHPELWSGSIDLDPDTDPDADTLATLLLRDAAPDDDQVAVRGGAVLVPRLTRCAPPAAAPAPVIRADAVYLITGGLGGVGLLVANWLVDQGAAHLVLTGRTGLPDLSGRDDGTLPPDTAERAAAVRALEERGATVRVAAADVCDEAAMRGLLDELRGGARPLAGVVHAAGLSGGQDLAESEPELFRAVLRPKTDGAWLLHELVADLPLDFFALMSSVASVWGAAHLGAYTAANQFLDALAAYRRARSLPAATLNWGRWDMVSGLGGRGRPERVAATGFRALDHETALARLGAVLAAGEGQRVVAEVDWAVVKPLLESRRVRPVLTGLGADEAPEQAGQQGAAADDEVLTWALGLPAGEREQALDEYVWQTLAEQLDVPRSEFTGDFNLLDFGYDSLGAMRTLAKFRQELRLDLETRRFFEISAEFWGRYLAESLAEQHG</sequence>
<gene>
    <name evidence="4" type="ORF">DVA86_30615</name>
</gene>
<evidence type="ECO:0000256" key="2">
    <source>
        <dbReference type="ARBA" id="ARBA00022553"/>
    </source>
</evidence>
<dbReference type="SUPFAM" id="SSF47336">
    <property type="entry name" value="ACP-like"/>
    <property type="match status" value="1"/>
</dbReference>
<dbReference type="GO" id="GO:0006633">
    <property type="term" value="P:fatty acid biosynthetic process"/>
    <property type="evidence" value="ECO:0007669"/>
    <property type="project" value="TreeGrafter"/>
</dbReference>
<accession>A0A345XXC7</accession>
<dbReference type="InterPro" id="IPR036291">
    <property type="entry name" value="NAD(P)-bd_dom_sf"/>
</dbReference>
<dbReference type="CDD" id="cd08955">
    <property type="entry name" value="KR_2_FAS_SDR_x"/>
    <property type="match status" value="1"/>
</dbReference>
<evidence type="ECO:0000313" key="4">
    <source>
        <dbReference type="EMBL" id="AXK36293.1"/>
    </source>
</evidence>
<proteinExistence type="predicted"/>
<keyword evidence="2" id="KW-0597">Phosphoprotein</keyword>
<dbReference type="Pfam" id="PF08659">
    <property type="entry name" value="KR"/>
    <property type="match status" value="1"/>
</dbReference>
<dbReference type="InterPro" id="IPR013968">
    <property type="entry name" value="PKS_KR"/>
</dbReference>
<dbReference type="AlphaFoldDB" id="A0A345XXC7"/>
<protein>
    <submittedName>
        <fullName evidence="4">KR domain-containing protein</fullName>
    </submittedName>
</protein>
<dbReference type="InterPro" id="IPR009081">
    <property type="entry name" value="PP-bd_ACP"/>
</dbReference>
<evidence type="ECO:0000256" key="1">
    <source>
        <dbReference type="ARBA" id="ARBA00022450"/>
    </source>
</evidence>
<feature type="domain" description="Ketoreductase" evidence="3">
    <location>
        <begin position="121"/>
        <end position="313"/>
    </location>
</feature>
<organism evidence="4 5">
    <name type="scientific">Streptomyces armeniacus</name>
    <dbReference type="NCBI Taxonomy" id="83291"/>
    <lineage>
        <taxon>Bacteria</taxon>
        <taxon>Bacillati</taxon>
        <taxon>Actinomycetota</taxon>
        <taxon>Actinomycetes</taxon>
        <taxon>Kitasatosporales</taxon>
        <taxon>Streptomycetaceae</taxon>
        <taxon>Streptomyces</taxon>
    </lineage>
</organism>
<dbReference type="KEGG" id="sarm:DVA86_30615"/>
<dbReference type="InterPro" id="IPR036736">
    <property type="entry name" value="ACP-like_sf"/>
</dbReference>
<dbReference type="SMART" id="SM00822">
    <property type="entry name" value="PKS_KR"/>
    <property type="match status" value="1"/>
</dbReference>
<dbReference type="SUPFAM" id="SSF51735">
    <property type="entry name" value="NAD(P)-binding Rossmann-fold domains"/>
    <property type="match status" value="2"/>
</dbReference>
<dbReference type="InterPro" id="IPR057326">
    <property type="entry name" value="KR_dom"/>
</dbReference>
<dbReference type="InterPro" id="IPR006162">
    <property type="entry name" value="Ppantetheine_attach_site"/>
</dbReference>
<dbReference type="InterPro" id="IPR050091">
    <property type="entry name" value="PKS_NRPS_Biosynth_Enz"/>
</dbReference>
<keyword evidence="1" id="KW-0596">Phosphopantetheine</keyword>
<dbReference type="PANTHER" id="PTHR43775">
    <property type="entry name" value="FATTY ACID SYNTHASE"/>
    <property type="match status" value="1"/>
</dbReference>
<dbReference type="GO" id="GO:0004312">
    <property type="term" value="F:fatty acid synthase activity"/>
    <property type="evidence" value="ECO:0007669"/>
    <property type="project" value="TreeGrafter"/>
</dbReference>
<dbReference type="GO" id="GO:0071770">
    <property type="term" value="P:DIM/DIP cell wall layer assembly"/>
    <property type="evidence" value="ECO:0007669"/>
    <property type="project" value="TreeGrafter"/>
</dbReference>
<name>A0A345XXC7_9ACTN</name>
<reference evidence="4 5" key="1">
    <citation type="submission" date="2018-07" db="EMBL/GenBank/DDBJ databases">
        <title>Draft genome of the type strain Streptomyces armeniacus ATCC 15676.</title>
        <authorList>
            <person name="Labana P."/>
            <person name="Gosse J.T."/>
            <person name="Boddy C.N."/>
        </authorList>
    </citation>
    <scope>NUCLEOTIDE SEQUENCE [LARGE SCALE GENOMIC DNA]</scope>
    <source>
        <strain evidence="4 5">ATCC 15676</strain>
    </source>
</reference>
<dbReference type="Pfam" id="PF00550">
    <property type="entry name" value="PP-binding"/>
    <property type="match status" value="1"/>
</dbReference>
<evidence type="ECO:0000259" key="3">
    <source>
        <dbReference type="SMART" id="SM00822"/>
    </source>
</evidence>
<keyword evidence="5" id="KW-1185">Reference proteome</keyword>
<dbReference type="Gene3D" id="3.40.50.720">
    <property type="entry name" value="NAD(P)-binding Rossmann-like Domain"/>
    <property type="match status" value="1"/>
</dbReference>
<dbReference type="Gene3D" id="1.10.1200.10">
    <property type="entry name" value="ACP-like"/>
    <property type="match status" value="1"/>
</dbReference>
<evidence type="ECO:0000313" key="5">
    <source>
        <dbReference type="Proteomes" id="UP000254425"/>
    </source>
</evidence>
<dbReference type="EMBL" id="CP031320">
    <property type="protein sequence ID" value="AXK36293.1"/>
    <property type="molecule type" value="Genomic_DNA"/>
</dbReference>